<name>A0A5C8NC59_9ACTN</name>
<comment type="caution">
    <text evidence="9">The sequence shown here is derived from an EMBL/GenBank/DDBJ whole genome shotgun (WGS) entry which is preliminary data.</text>
</comment>
<dbReference type="GO" id="GO:0016491">
    <property type="term" value="F:oxidoreductase activity"/>
    <property type="evidence" value="ECO:0007669"/>
    <property type="project" value="UniProtKB-KW"/>
</dbReference>
<comment type="cofactor">
    <cofactor evidence="1">
        <name>FAD</name>
        <dbReference type="ChEBI" id="CHEBI:57692"/>
    </cofactor>
</comment>
<dbReference type="AlphaFoldDB" id="A0A5C8NC59"/>
<dbReference type="OrthoDB" id="9802028at2"/>
<dbReference type="RefSeq" id="WP_147687719.1">
    <property type="nucleotide sequence ID" value="NZ_VDUX01000009.1"/>
</dbReference>
<gene>
    <name evidence="9" type="ORF">FHP06_15390</name>
</gene>
<dbReference type="InterPro" id="IPR023753">
    <property type="entry name" value="FAD/NAD-binding_dom"/>
</dbReference>
<dbReference type="Gene3D" id="3.50.50.60">
    <property type="entry name" value="FAD/NAD(P)-binding domain"/>
    <property type="match status" value="2"/>
</dbReference>
<dbReference type="SUPFAM" id="SSF55424">
    <property type="entry name" value="FAD/NAD-linked reductases, dimerisation (C-terminal) domain"/>
    <property type="match status" value="1"/>
</dbReference>
<evidence type="ECO:0000256" key="4">
    <source>
        <dbReference type="ARBA" id="ARBA00022827"/>
    </source>
</evidence>
<evidence type="ECO:0000313" key="10">
    <source>
        <dbReference type="Proteomes" id="UP000321571"/>
    </source>
</evidence>
<feature type="domain" description="Pyridine nucleotide-disulphide oxidoreductase dimerisation" evidence="7">
    <location>
        <begin position="335"/>
        <end position="439"/>
    </location>
</feature>
<evidence type="ECO:0000256" key="3">
    <source>
        <dbReference type="ARBA" id="ARBA00022630"/>
    </source>
</evidence>
<dbReference type="InterPro" id="IPR050260">
    <property type="entry name" value="FAD-bd_OxRdtase"/>
</dbReference>
<dbReference type="Proteomes" id="UP000321571">
    <property type="component" value="Unassembled WGS sequence"/>
</dbReference>
<comment type="similarity">
    <text evidence="2">Belongs to the class-III pyridine nucleotide-disulfide oxidoreductase family.</text>
</comment>
<dbReference type="PANTHER" id="PTHR43429">
    <property type="entry name" value="PYRIDINE NUCLEOTIDE-DISULFIDE OXIDOREDUCTASE DOMAIN-CONTAINING"/>
    <property type="match status" value="1"/>
</dbReference>
<keyword evidence="4" id="KW-0274">FAD</keyword>
<dbReference type="InterPro" id="IPR036188">
    <property type="entry name" value="FAD/NAD-bd_sf"/>
</dbReference>
<protein>
    <submittedName>
        <fullName evidence="9">Flavoprotein oxidoreductase</fullName>
    </submittedName>
</protein>
<proteinExistence type="inferred from homology"/>
<evidence type="ECO:0000259" key="7">
    <source>
        <dbReference type="Pfam" id="PF02852"/>
    </source>
</evidence>
<dbReference type="Pfam" id="PF02852">
    <property type="entry name" value="Pyr_redox_dim"/>
    <property type="match status" value="1"/>
</dbReference>
<accession>A0A5C8NC59</accession>
<sequence length="455" mass="47848">MGSRVLVIGGDAAGMTAASALRRRLPAEHEVVVLERTQRTSYSACGIPYWVSGEVESVDDLVARSPEEHRANGIDLRTGAEAAAIDVEARSVTYRDADDEQTLDYDRLVIATGAEPRRPDLPGIDAEGIYGIQTLADGEAVIAALGERPRHVVVVGSGYVGLEMAEAMTQRGIDTTVIERGETPLSLLEPSLGTKVADAMRDLGITLRTGTAVDGFVEEDGRVAGVRAGGETYPADLVVLGLGVVARTRLAQDAGLPTGAKGGIVVDDTQRVEGADGVWAAGDCVVTRDRITGDLLHVPLGTHANKQGLVMADAIAADLLGEAPRLRFPGIVRTAITKFCSLEISRTGLGEQQARDAGFDPVVATIDTTTTAGYFPDAGTMTVLMVADRATRRLLGVQVVGERNAGLRIDTGAVAITAEMTVDDVVMLDLAYAPPFASVWSPLQVAAREAVKRLS</sequence>
<evidence type="ECO:0000259" key="8">
    <source>
        <dbReference type="Pfam" id="PF07992"/>
    </source>
</evidence>
<dbReference type="InterPro" id="IPR016156">
    <property type="entry name" value="FAD/NAD-linked_Rdtase_dimer_sf"/>
</dbReference>
<evidence type="ECO:0000256" key="6">
    <source>
        <dbReference type="ARBA" id="ARBA00023284"/>
    </source>
</evidence>
<feature type="domain" description="FAD/NAD(P)-binding" evidence="8">
    <location>
        <begin position="4"/>
        <end position="288"/>
    </location>
</feature>
<evidence type="ECO:0000313" key="9">
    <source>
        <dbReference type="EMBL" id="TXL56639.1"/>
    </source>
</evidence>
<dbReference type="SUPFAM" id="SSF51905">
    <property type="entry name" value="FAD/NAD(P)-binding domain"/>
    <property type="match status" value="1"/>
</dbReference>
<keyword evidence="5" id="KW-0560">Oxidoreductase</keyword>
<evidence type="ECO:0000256" key="1">
    <source>
        <dbReference type="ARBA" id="ARBA00001974"/>
    </source>
</evidence>
<evidence type="ECO:0000256" key="5">
    <source>
        <dbReference type="ARBA" id="ARBA00023002"/>
    </source>
</evidence>
<dbReference type="Pfam" id="PF07992">
    <property type="entry name" value="Pyr_redox_2"/>
    <property type="match status" value="1"/>
</dbReference>
<keyword evidence="10" id="KW-1185">Reference proteome</keyword>
<organism evidence="9 10">
    <name type="scientific">Aeromicrobium terrae</name>
    <dbReference type="NCBI Taxonomy" id="2498846"/>
    <lineage>
        <taxon>Bacteria</taxon>
        <taxon>Bacillati</taxon>
        <taxon>Actinomycetota</taxon>
        <taxon>Actinomycetes</taxon>
        <taxon>Propionibacteriales</taxon>
        <taxon>Nocardioidaceae</taxon>
        <taxon>Aeromicrobium</taxon>
    </lineage>
</organism>
<evidence type="ECO:0000256" key="2">
    <source>
        <dbReference type="ARBA" id="ARBA00009130"/>
    </source>
</evidence>
<dbReference type="PRINTS" id="PR00368">
    <property type="entry name" value="FADPNR"/>
</dbReference>
<dbReference type="InterPro" id="IPR004099">
    <property type="entry name" value="Pyr_nucl-diS_OxRdtase_dimer"/>
</dbReference>
<keyword evidence="6" id="KW-0676">Redox-active center</keyword>
<keyword evidence="3" id="KW-0285">Flavoprotein</keyword>
<dbReference type="PRINTS" id="PR00411">
    <property type="entry name" value="PNDRDTASEI"/>
</dbReference>
<dbReference type="PANTHER" id="PTHR43429:SF1">
    <property type="entry name" value="NAD(P)H SULFUR OXIDOREDUCTASE (COA-DEPENDENT)"/>
    <property type="match status" value="1"/>
</dbReference>
<dbReference type="EMBL" id="VDUX01000009">
    <property type="protein sequence ID" value="TXL56639.1"/>
    <property type="molecule type" value="Genomic_DNA"/>
</dbReference>
<reference evidence="9 10" key="1">
    <citation type="submission" date="2019-06" db="EMBL/GenBank/DDBJ databases">
        <title>Aeromicrobium sp. nov., isolated from a maize field.</title>
        <authorList>
            <person name="Lin S.-Y."/>
            <person name="Tsai C.-F."/>
            <person name="Young C.-C."/>
        </authorList>
    </citation>
    <scope>NUCLEOTIDE SEQUENCE [LARGE SCALE GENOMIC DNA]</scope>
    <source>
        <strain evidence="9 10">CC-CFT486</strain>
    </source>
</reference>